<keyword evidence="3" id="KW-1185">Reference proteome</keyword>
<dbReference type="PANTHER" id="PTHR48476:SF1">
    <property type="entry name" value="SHORT-CHAIN DEHYDROGENASE TIC 32, CHLOROPLASTIC-LIKE"/>
    <property type="match status" value="1"/>
</dbReference>
<organism evidence="2 3">
    <name type="scientific">Kalanchoe fedtschenkoi</name>
    <name type="common">Lavender scallops</name>
    <name type="synonym">South American air plant</name>
    <dbReference type="NCBI Taxonomy" id="63787"/>
    <lineage>
        <taxon>Eukaryota</taxon>
        <taxon>Viridiplantae</taxon>
        <taxon>Streptophyta</taxon>
        <taxon>Embryophyta</taxon>
        <taxon>Tracheophyta</taxon>
        <taxon>Spermatophyta</taxon>
        <taxon>Magnoliopsida</taxon>
        <taxon>eudicotyledons</taxon>
        <taxon>Gunneridae</taxon>
        <taxon>Pentapetalae</taxon>
        <taxon>Saxifragales</taxon>
        <taxon>Crassulaceae</taxon>
        <taxon>Kalanchoe</taxon>
    </lineage>
</organism>
<dbReference type="Gene3D" id="3.40.50.720">
    <property type="entry name" value="NAD(P)-binding Rossmann-like Domain"/>
    <property type="match status" value="1"/>
</dbReference>
<dbReference type="PRINTS" id="PR00081">
    <property type="entry name" value="GDHRDH"/>
</dbReference>
<proteinExistence type="inferred from homology"/>
<reference evidence="2" key="1">
    <citation type="submission" date="2021-01" db="UniProtKB">
        <authorList>
            <consortium name="EnsemblPlants"/>
        </authorList>
    </citation>
    <scope>IDENTIFICATION</scope>
</reference>
<evidence type="ECO:0000256" key="1">
    <source>
        <dbReference type="RuleBase" id="RU000363"/>
    </source>
</evidence>
<accession>A0A7N0UQC9</accession>
<name>A0A7N0UQC9_KALFE</name>
<dbReference type="PANTHER" id="PTHR48476">
    <property type="entry name" value="SHORT-CHAIN DEHYDROGENASE TIC 32, CHLOROPLASTIC-LIKE"/>
    <property type="match status" value="1"/>
</dbReference>
<dbReference type="InterPro" id="IPR055280">
    <property type="entry name" value="TIC32"/>
</dbReference>
<dbReference type="SUPFAM" id="SSF51735">
    <property type="entry name" value="NAD(P)-binding Rossmann-fold domains"/>
    <property type="match status" value="1"/>
</dbReference>
<dbReference type="CDD" id="cd05327">
    <property type="entry name" value="retinol-DH_like_SDR_c_like"/>
    <property type="match status" value="1"/>
</dbReference>
<dbReference type="InterPro" id="IPR002347">
    <property type="entry name" value="SDR_fam"/>
</dbReference>
<sequence length="310" mass="33806">MVLICGKVPSGFSSYSTAEEVTQGVDATGLVAIVTGGSAGLGAETARVLALRGAHVILPVRNTAAGENVKKAIIQQIPGAKIDVMEMDLSSMSSVRNFVAQFQSKGLQLNLLINNAGISWTPFKLSVDGIEMQFATNHLGHFLLTNLLLDTMKETSRRSNKEGRIVNVSSIAHAVPVRIHFDKLNNESSYYGGFAYCRSKLANVLHATELARRLKDEGVNVTANSLHPGVVRTNIINHKLIMKTIIGKIWRMFMKDIHQGAATTCYVALHPGVEGLTGQYFVNSNLSKSRRVGEVDLAKKLWEFSMDLIK</sequence>
<dbReference type="PRINTS" id="PR00080">
    <property type="entry name" value="SDRFAMILY"/>
</dbReference>
<dbReference type="Pfam" id="PF00106">
    <property type="entry name" value="adh_short"/>
    <property type="match status" value="1"/>
</dbReference>
<dbReference type="AlphaFoldDB" id="A0A7N0UQC9"/>
<dbReference type="Gramene" id="Kaladp0080s0137.1.v1.1">
    <property type="protein sequence ID" value="Kaladp0080s0137.1.v1.1"/>
    <property type="gene ID" value="Kaladp0080s0137.v1.1"/>
</dbReference>
<comment type="similarity">
    <text evidence="1">Belongs to the short-chain dehydrogenases/reductases (SDR) family.</text>
</comment>
<dbReference type="EnsemblPlants" id="Kaladp0080s0137.1.v1.1">
    <property type="protein sequence ID" value="Kaladp0080s0137.1.v1.1"/>
    <property type="gene ID" value="Kaladp0080s0137.v1.1"/>
</dbReference>
<evidence type="ECO:0000313" key="2">
    <source>
        <dbReference type="EnsemblPlants" id="Kaladp0080s0137.1.v1.1"/>
    </source>
</evidence>
<protein>
    <submittedName>
        <fullName evidence="2">Uncharacterized protein</fullName>
    </submittedName>
</protein>
<evidence type="ECO:0000313" key="3">
    <source>
        <dbReference type="Proteomes" id="UP000594263"/>
    </source>
</evidence>
<dbReference type="Proteomes" id="UP000594263">
    <property type="component" value="Unplaced"/>
</dbReference>
<dbReference type="InterPro" id="IPR036291">
    <property type="entry name" value="NAD(P)-bd_dom_sf"/>
</dbReference>
<dbReference type="OMA" id="NYLTTHK"/>